<dbReference type="AlphaFoldDB" id="A0A934R797"/>
<dbReference type="EMBL" id="JAENIK010000011">
    <property type="protein sequence ID" value="MBK1816520.1"/>
    <property type="molecule type" value="Genomic_DNA"/>
</dbReference>
<name>A0A934R797_9BACT</name>
<accession>A0A934R797</accession>
<dbReference type="RefSeq" id="WP_200351453.1">
    <property type="nucleotide sequence ID" value="NZ_BAABHZ010000006.1"/>
</dbReference>
<evidence type="ECO:0000313" key="1">
    <source>
        <dbReference type="EMBL" id="MBK1816520.1"/>
    </source>
</evidence>
<sequence length="71" mass="7892">MKILQTISALLLSLLSGCSDEGPDTSRATAPEEPVSQCPMCHDTRSTAWSEIDYFTGEWTTVELPCPWCRK</sequence>
<dbReference type="PROSITE" id="PS51257">
    <property type="entry name" value="PROKAR_LIPOPROTEIN"/>
    <property type="match status" value="1"/>
</dbReference>
<reference evidence="1" key="1">
    <citation type="submission" date="2021-01" db="EMBL/GenBank/DDBJ databases">
        <title>Modified the classification status of verrucomicrobia.</title>
        <authorList>
            <person name="Feng X."/>
        </authorList>
    </citation>
    <scope>NUCLEOTIDE SEQUENCE</scope>
    <source>
        <strain evidence="1">JCM 18052</strain>
    </source>
</reference>
<gene>
    <name evidence="1" type="ORF">JIN84_12915</name>
</gene>
<comment type="caution">
    <text evidence="1">The sequence shown here is derived from an EMBL/GenBank/DDBJ whole genome shotgun (WGS) entry which is preliminary data.</text>
</comment>
<keyword evidence="2" id="KW-1185">Reference proteome</keyword>
<dbReference type="Proteomes" id="UP000600139">
    <property type="component" value="Unassembled WGS sequence"/>
</dbReference>
<organism evidence="1 2">
    <name type="scientific">Luteolibacter yonseiensis</name>
    <dbReference type="NCBI Taxonomy" id="1144680"/>
    <lineage>
        <taxon>Bacteria</taxon>
        <taxon>Pseudomonadati</taxon>
        <taxon>Verrucomicrobiota</taxon>
        <taxon>Verrucomicrobiia</taxon>
        <taxon>Verrucomicrobiales</taxon>
        <taxon>Verrucomicrobiaceae</taxon>
        <taxon>Luteolibacter</taxon>
    </lineage>
</organism>
<protein>
    <recommendedName>
        <fullName evidence="3">Lipoprotein</fullName>
    </recommendedName>
</protein>
<evidence type="ECO:0000313" key="2">
    <source>
        <dbReference type="Proteomes" id="UP000600139"/>
    </source>
</evidence>
<evidence type="ECO:0008006" key="3">
    <source>
        <dbReference type="Google" id="ProtNLM"/>
    </source>
</evidence>
<proteinExistence type="predicted"/>